<name>A0AAD7AXR9_9AGAR</name>
<dbReference type="PANTHER" id="PTHR35871:SF1">
    <property type="entry name" value="CXC1-LIKE CYSTEINE CLUSTER ASSOCIATED WITH KDZ TRANSPOSASES DOMAIN-CONTAINING PROTEIN"/>
    <property type="match status" value="1"/>
</dbReference>
<organism evidence="1 2">
    <name type="scientific">Roridomyces roridus</name>
    <dbReference type="NCBI Taxonomy" id="1738132"/>
    <lineage>
        <taxon>Eukaryota</taxon>
        <taxon>Fungi</taxon>
        <taxon>Dikarya</taxon>
        <taxon>Basidiomycota</taxon>
        <taxon>Agaricomycotina</taxon>
        <taxon>Agaricomycetes</taxon>
        <taxon>Agaricomycetidae</taxon>
        <taxon>Agaricales</taxon>
        <taxon>Marasmiineae</taxon>
        <taxon>Mycenaceae</taxon>
        <taxon>Roridomyces</taxon>
    </lineage>
</organism>
<keyword evidence="2" id="KW-1185">Reference proteome</keyword>
<dbReference type="Proteomes" id="UP001221142">
    <property type="component" value="Unassembled WGS sequence"/>
</dbReference>
<comment type="caution">
    <text evidence="1">The sequence shown here is derived from an EMBL/GenBank/DDBJ whole genome shotgun (WGS) entry which is preliminary data.</text>
</comment>
<dbReference type="EMBL" id="JARKIF010000187">
    <property type="protein sequence ID" value="KAJ7602965.1"/>
    <property type="molecule type" value="Genomic_DNA"/>
</dbReference>
<feature type="non-terminal residue" evidence="1">
    <location>
        <position position="1"/>
    </location>
</feature>
<evidence type="ECO:0000313" key="2">
    <source>
        <dbReference type="Proteomes" id="UP001221142"/>
    </source>
</evidence>
<accession>A0AAD7AXR9</accession>
<evidence type="ECO:0000313" key="1">
    <source>
        <dbReference type="EMBL" id="KAJ7602965.1"/>
    </source>
</evidence>
<feature type="non-terminal residue" evidence="1">
    <location>
        <position position="189"/>
    </location>
</feature>
<sequence length="189" mass="21844">ILSWDGIKELVDQQLKEGKKKHIPIAQTNQLLLIHNFRNLMLKGFSRIHASVEIARQWHAGEGVHFARRVRILVRHFEVLRNLPKETRGGARDSRSLLSEENVRKASLTWLEAQPSGTVTPKTFQNALNTTILPALGIQTNKPLCERTARRVLFTAPYRRWLIKLGWRLTVLRKGVYMDGHERPDVVQY</sequence>
<proteinExistence type="predicted"/>
<reference evidence="1" key="1">
    <citation type="submission" date="2023-03" db="EMBL/GenBank/DDBJ databases">
        <title>Massive genome expansion in bonnet fungi (Mycena s.s.) driven by repeated elements and novel gene families across ecological guilds.</title>
        <authorList>
            <consortium name="Lawrence Berkeley National Laboratory"/>
            <person name="Harder C.B."/>
            <person name="Miyauchi S."/>
            <person name="Viragh M."/>
            <person name="Kuo A."/>
            <person name="Thoen E."/>
            <person name="Andreopoulos B."/>
            <person name="Lu D."/>
            <person name="Skrede I."/>
            <person name="Drula E."/>
            <person name="Henrissat B."/>
            <person name="Morin E."/>
            <person name="Kohler A."/>
            <person name="Barry K."/>
            <person name="LaButti K."/>
            <person name="Morin E."/>
            <person name="Salamov A."/>
            <person name="Lipzen A."/>
            <person name="Mereny Z."/>
            <person name="Hegedus B."/>
            <person name="Baldrian P."/>
            <person name="Stursova M."/>
            <person name="Weitz H."/>
            <person name="Taylor A."/>
            <person name="Grigoriev I.V."/>
            <person name="Nagy L.G."/>
            <person name="Martin F."/>
            <person name="Kauserud H."/>
        </authorList>
    </citation>
    <scope>NUCLEOTIDE SEQUENCE</scope>
    <source>
        <strain evidence="1">9284</strain>
    </source>
</reference>
<dbReference type="PANTHER" id="PTHR35871">
    <property type="entry name" value="EXPRESSED PROTEIN"/>
    <property type="match status" value="1"/>
</dbReference>
<protein>
    <submittedName>
        <fullName evidence="1">Uncharacterized protein</fullName>
    </submittedName>
</protein>
<gene>
    <name evidence="1" type="ORF">FB45DRAFT_697776</name>
</gene>
<dbReference type="AlphaFoldDB" id="A0AAD7AXR9"/>